<dbReference type="CDD" id="cd10527">
    <property type="entry name" value="SET_LSMT"/>
    <property type="match status" value="1"/>
</dbReference>
<proteinExistence type="predicted"/>
<evidence type="ECO:0008006" key="3">
    <source>
        <dbReference type="Google" id="ProtNLM"/>
    </source>
</evidence>
<keyword evidence="2" id="KW-1185">Reference proteome</keyword>
<evidence type="ECO:0000313" key="1">
    <source>
        <dbReference type="EMBL" id="CDK29826.1"/>
    </source>
</evidence>
<evidence type="ECO:0000313" key="2">
    <source>
        <dbReference type="Proteomes" id="UP000019384"/>
    </source>
</evidence>
<dbReference type="InterPro" id="IPR046341">
    <property type="entry name" value="SET_dom_sf"/>
</dbReference>
<reference evidence="1" key="2">
    <citation type="submission" date="2014-02" db="EMBL/GenBank/DDBJ databases">
        <title>Complete DNA sequence of /Kuraishia capsulata/ illustrates novel genomic features among budding yeasts (/Saccharomycotina/).</title>
        <authorList>
            <person name="Morales L."/>
            <person name="Noel B."/>
            <person name="Porcel B."/>
            <person name="Marcet-Houben M."/>
            <person name="Hullo M-F."/>
            <person name="Sacerdot C."/>
            <person name="Tekaia F."/>
            <person name="Leh-Louis V."/>
            <person name="Despons L."/>
            <person name="Khanna V."/>
            <person name="Aury J-M."/>
            <person name="Barbe V."/>
            <person name="Couloux A."/>
            <person name="Labadie K."/>
            <person name="Pelletier E."/>
            <person name="Souciet J-L."/>
            <person name="Boekhout T."/>
            <person name="Gabaldon T."/>
            <person name="Wincker P."/>
            <person name="Dujon B."/>
        </authorList>
    </citation>
    <scope>NUCLEOTIDE SEQUENCE</scope>
    <source>
        <strain evidence="1">CBS 1993</strain>
    </source>
</reference>
<dbReference type="SUPFAM" id="SSF82199">
    <property type="entry name" value="SET domain"/>
    <property type="match status" value="1"/>
</dbReference>
<dbReference type="STRING" id="1382522.W6MSN7"/>
<dbReference type="Proteomes" id="UP000019384">
    <property type="component" value="Unassembled WGS sequence"/>
</dbReference>
<dbReference type="EMBL" id="HG793131">
    <property type="protein sequence ID" value="CDK29826.1"/>
    <property type="molecule type" value="Genomic_DNA"/>
</dbReference>
<name>W6MSN7_9ASCO</name>
<dbReference type="GeneID" id="34523197"/>
<reference evidence="1" key="1">
    <citation type="submission" date="2013-12" db="EMBL/GenBank/DDBJ databases">
        <authorList>
            <person name="Genoscope - CEA"/>
        </authorList>
    </citation>
    <scope>NUCLEOTIDE SEQUENCE</scope>
    <source>
        <strain evidence="1">CBS 1993</strain>
    </source>
</reference>
<dbReference type="AlphaFoldDB" id="W6MSN7"/>
<dbReference type="RefSeq" id="XP_022461809.1">
    <property type="nucleotide sequence ID" value="XM_022602841.1"/>
</dbReference>
<organism evidence="1 2">
    <name type="scientific">Kuraishia capsulata CBS 1993</name>
    <dbReference type="NCBI Taxonomy" id="1382522"/>
    <lineage>
        <taxon>Eukaryota</taxon>
        <taxon>Fungi</taxon>
        <taxon>Dikarya</taxon>
        <taxon>Ascomycota</taxon>
        <taxon>Saccharomycotina</taxon>
        <taxon>Pichiomycetes</taxon>
        <taxon>Pichiales</taxon>
        <taxon>Pichiaceae</taxon>
        <taxon>Kuraishia</taxon>
    </lineage>
</organism>
<accession>W6MSN7</accession>
<dbReference type="OrthoDB" id="441812at2759"/>
<dbReference type="HOGENOM" id="CLU_783175_0_0_1"/>
<sequence length="354" mass="39501">MMFQNLVASSGAVLNVGTHIRQSPLGGWGMFYDASKTEPEWYLRVPKASTITADTILPELLRVIRSNPQLEPLIQRCVSAFGQRSEGQTLIALTAVLIILYRKNELDFQQEYIRVLLEDVNYVGLISCETDELMACYESVLAKDVVFGAACESLFSPEVHELSEFLISEGFETTLHDLQLAVAIVRSRSLEIPVEVDENSDDYLVDVSLVPILDFVNHANNPNCVFDVDRISGDVLLKPKPGSLTGHTGLVELSIQYDTPPYNLNRFGLNYGFFPLAMETPQGVRCEIFVENKVIDADVDVHGCVRNAALEAVEDPEVKANTYKEQLKITSKGTFLSEYLEMLISILTKKNTKK</sequence>
<dbReference type="Gene3D" id="3.90.1410.10">
    <property type="entry name" value="set domain protein methyltransferase, domain 1"/>
    <property type="match status" value="1"/>
</dbReference>
<protein>
    <recommendedName>
        <fullName evidence="3">SET domain-containing protein</fullName>
    </recommendedName>
</protein>
<gene>
    <name evidence="1" type="ORF">KUCA_T00005820001</name>
</gene>